<sequence>MPVVMARDLEETASSSEDEDLVNQEDHPCIMWTGGCRRIPVLVFHAEAILTKDNNIRVIGERYHLSYKIVRTDSRLVRSILTAHGFHEVHPSSTDYNLMWTGSHLKPFLLRTLSEAQKVNHFPRSYELTRKDRLYKNIIRMQHTHGFKAFHILPQTFLLPAEYAEFCNSYSKDRGPWIVKPVASSRGRGVYLINNPNQISLEENILVSRYINNPLLIDDFKFDVRLYVLVTSYDPLVIYLYEEGLARFATVRYDQGSKNIRNQFMHLTNYSVNKKSGDYVSCDDPEVEDYGNKWSMSAMLRYLKQEGKDTTALMAHVEDLIIKTIISAELAIATACKTFVPHRSSCFELYGFDVLIDNTLKPWLLEVNLSPSLACDAPLDLKIKASMISDMFTVVGFVCQDPAQRISNRSIYPTFESSRRNPFQKPQRSRPLSASDAEMKNLVASAREKVPGKLGGSVLGLSMEEIKVLRRVKEENDRRGGFIRIFPTSETWEIYGSYLEHKTSMNYMLATRLFQDRGNPRRSLLTGRARVNSEGVPELKVESMNSKAKLHAALYERKLLSLEVRKRRRRNGRLRAMRPKYQVIAQPAEMNIKTETESEEEEEVGLDNEDEEQEASQEESAGSLGENQAKYTPSLTVIIENSPRESTMKVAEWTNKGDQCCKIETQEPESKFNLMQILQDNGNLSKVQARLAFSAYLQHVQVRLTKDSGGQTLSPSWAAKEDEQMELVVRFLKRASSNLQHSLRMVLPSRRLALLERRRILAHQLSDFIVVYNKETEQMAEKKSKKKLEEEEEDGVNAESFQEFIRQASEAELEEVLTFYTQKNKSASVFLGTHSKSSKNSSSYSDSGAKGDHPETIQEVKIKQPKQQQATEIHSDKLSPGAYHPHKHHSGIAKTQKESEDGSFNRRYNQSLVTAELQRLAEKQAARQYSPASHINLLTQQVANLNLASSVINRSSASTPPTLRPVISPSGPTWSIQPDLHTPENHSSPPGSRSLQTGGFAWEGEVENNAYSKATGVVPQHKYHPTAGSYQLHFALQQLEQQKLQSRQLLDQSRARHQAIFGSQTLPNSSLWTMNNGAGCRISSATAGGQKPNTLPQKVVPPPSSSTLVSKPPSNHKQVLRKTTSQRSSKGSSTEGQLNGLQSSLNPAAFMPIASSAGSLEAPQVIFARSKPLPTQSGALATVLGQRKSKSVKSGTI</sequence>
<feature type="region of interest" description="Disordered" evidence="9">
    <location>
        <begin position="954"/>
        <end position="998"/>
    </location>
</feature>
<dbReference type="OrthoDB" id="2016263at2759"/>
<keyword evidence="3" id="KW-0436">Ligase</keyword>
<dbReference type="PANTHER" id="PTHR12241:SF145">
    <property type="entry name" value="TUBULIN POLYGLUTAMYLASE TTLL5"/>
    <property type="match status" value="1"/>
</dbReference>
<evidence type="ECO:0000256" key="4">
    <source>
        <dbReference type="ARBA" id="ARBA00022701"/>
    </source>
</evidence>
<feature type="region of interest" description="Disordered" evidence="9">
    <location>
        <begin position="1083"/>
        <end position="1141"/>
    </location>
</feature>
<gene>
    <name evidence="11" type="primary">Ttll5</name>
</gene>
<feature type="compositionally biased region" description="Low complexity" evidence="9">
    <location>
        <begin position="838"/>
        <end position="847"/>
    </location>
</feature>
<feature type="compositionally biased region" description="Basic and acidic residues" evidence="9">
    <location>
        <begin position="849"/>
        <end position="862"/>
    </location>
</feature>
<keyword evidence="10" id="KW-1185">Reference proteome</keyword>
<dbReference type="SUPFAM" id="SSF56059">
    <property type="entry name" value="Glutathione synthetase ATP-binding domain-like"/>
    <property type="match status" value="1"/>
</dbReference>
<keyword evidence="4" id="KW-0493">Microtubule</keyword>
<comment type="catalytic activity">
    <reaction evidence="8">
        <text>L-glutamyl-[protein] + L-glutamate + ATP = gamma-L-glutamyl-L-glutamyl-[protein] + ADP + phosphate + H(+)</text>
        <dbReference type="Rhea" id="RHEA:60144"/>
        <dbReference type="Rhea" id="RHEA-COMP:10208"/>
        <dbReference type="Rhea" id="RHEA-COMP:15517"/>
        <dbReference type="ChEBI" id="CHEBI:15378"/>
        <dbReference type="ChEBI" id="CHEBI:29973"/>
        <dbReference type="ChEBI" id="CHEBI:29985"/>
        <dbReference type="ChEBI" id="CHEBI:30616"/>
        <dbReference type="ChEBI" id="CHEBI:43474"/>
        <dbReference type="ChEBI" id="CHEBI:143622"/>
        <dbReference type="ChEBI" id="CHEBI:456216"/>
    </reaction>
    <physiologicalReaction direction="left-to-right" evidence="8">
        <dbReference type="Rhea" id="RHEA:60145"/>
    </physiologicalReaction>
</comment>
<feature type="region of interest" description="Disordered" evidence="9">
    <location>
        <begin position="833"/>
        <end position="903"/>
    </location>
</feature>
<reference evidence="11" key="3">
    <citation type="submission" date="2025-08" db="UniProtKB">
        <authorList>
            <consortium name="RefSeq"/>
        </authorList>
    </citation>
    <scope>IDENTIFICATION</scope>
    <source>
        <strain evidence="11">17A/GY</strain>
        <tissue evidence="11">Liver</tissue>
    </source>
</reference>
<dbReference type="FunFam" id="3.30.470.20:FF:000009">
    <property type="entry name" value="tubulin polyglutamylase TTLL5 isoform X1"/>
    <property type="match status" value="1"/>
</dbReference>
<dbReference type="AlphaFoldDB" id="A0A9J7G204"/>
<evidence type="ECO:0000256" key="5">
    <source>
        <dbReference type="ARBA" id="ARBA00022741"/>
    </source>
</evidence>
<feature type="compositionally biased region" description="Polar residues" evidence="9">
    <location>
        <begin position="1115"/>
        <end position="1141"/>
    </location>
</feature>
<evidence type="ECO:0000256" key="9">
    <source>
        <dbReference type="SAM" id="MobiDB-lite"/>
    </source>
</evidence>
<proteinExistence type="inferred from homology"/>
<dbReference type="GO" id="GO:0015631">
    <property type="term" value="F:tubulin binding"/>
    <property type="evidence" value="ECO:0007669"/>
    <property type="project" value="TreeGrafter"/>
</dbReference>
<dbReference type="GeneID" id="100756538"/>
<evidence type="ECO:0000313" key="11">
    <source>
        <dbReference type="RefSeq" id="XP_027274364.1"/>
    </source>
</evidence>
<dbReference type="Gene3D" id="3.30.470.20">
    <property type="entry name" value="ATP-grasp fold, B domain"/>
    <property type="match status" value="1"/>
</dbReference>
<evidence type="ECO:0000256" key="3">
    <source>
        <dbReference type="ARBA" id="ARBA00022598"/>
    </source>
</evidence>
<dbReference type="Proteomes" id="UP001108280">
    <property type="component" value="Chromosome 5"/>
</dbReference>
<accession>A0A9J7G204</accession>
<dbReference type="GO" id="GO:0036064">
    <property type="term" value="C:ciliary basal body"/>
    <property type="evidence" value="ECO:0007669"/>
    <property type="project" value="TreeGrafter"/>
</dbReference>
<dbReference type="PANTHER" id="PTHR12241">
    <property type="entry name" value="TUBULIN POLYGLUTAMYLASE"/>
    <property type="match status" value="1"/>
</dbReference>
<dbReference type="Pfam" id="PF03133">
    <property type="entry name" value="TTL"/>
    <property type="match status" value="1"/>
</dbReference>
<keyword evidence="6" id="KW-0067">ATP-binding</keyword>
<dbReference type="GO" id="GO:0070740">
    <property type="term" value="F:tubulin-glutamic acid ligase activity"/>
    <property type="evidence" value="ECO:0007669"/>
    <property type="project" value="TreeGrafter"/>
</dbReference>
<evidence type="ECO:0000313" key="10">
    <source>
        <dbReference type="Proteomes" id="UP001108280"/>
    </source>
</evidence>
<keyword evidence="5" id="KW-0547">Nucleotide-binding</keyword>
<evidence type="ECO:0000256" key="2">
    <source>
        <dbReference type="ARBA" id="ARBA00006820"/>
    </source>
</evidence>
<evidence type="ECO:0000256" key="7">
    <source>
        <dbReference type="ARBA" id="ARBA00041448"/>
    </source>
</evidence>
<dbReference type="RefSeq" id="XP_027274364.1">
    <property type="nucleotide sequence ID" value="XM_027418563.2"/>
</dbReference>
<evidence type="ECO:0000256" key="8">
    <source>
        <dbReference type="ARBA" id="ARBA00049274"/>
    </source>
</evidence>
<evidence type="ECO:0000256" key="6">
    <source>
        <dbReference type="ARBA" id="ARBA00022840"/>
    </source>
</evidence>
<dbReference type="RefSeq" id="XP_007641595.1">
    <property type="nucleotide sequence ID" value="XM_007643405.4"/>
</dbReference>
<name>A0A9J7G204_CRIGR</name>
<dbReference type="GO" id="GO:0005874">
    <property type="term" value="C:microtubule"/>
    <property type="evidence" value="ECO:0007669"/>
    <property type="project" value="UniProtKB-KW"/>
</dbReference>
<organism evidence="10 11">
    <name type="scientific">Cricetulus griseus</name>
    <name type="common">Chinese hamster</name>
    <name type="synonym">Cricetulus barabensis griseus</name>
    <dbReference type="NCBI Taxonomy" id="10029"/>
    <lineage>
        <taxon>Eukaryota</taxon>
        <taxon>Metazoa</taxon>
        <taxon>Chordata</taxon>
        <taxon>Craniata</taxon>
        <taxon>Vertebrata</taxon>
        <taxon>Euteleostomi</taxon>
        <taxon>Mammalia</taxon>
        <taxon>Eutheria</taxon>
        <taxon>Euarchontoglires</taxon>
        <taxon>Glires</taxon>
        <taxon>Rodentia</taxon>
        <taxon>Myomorpha</taxon>
        <taxon>Muroidea</taxon>
        <taxon>Cricetidae</taxon>
        <taxon>Cricetinae</taxon>
        <taxon>Cricetulus</taxon>
    </lineage>
</organism>
<dbReference type="CTD" id="23093"/>
<dbReference type="InterPro" id="IPR004344">
    <property type="entry name" value="TTL/TTLL_fam"/>
</dbReference>
<feature type="compositionally biased region" description="Acidic residues" evidence="9">
    <location>
        <begin position="597"/>
        <end position="617"/>
    </location>
</feature>
<feature type="region of interest" description="Disordered" evidence="9">
    <location>
        <begin position="1"/>
        <end position="20"/>
    </location>
</feature>
<dbReference type="GO" id="GO:0005524">
    <property type="term" value="F:ATP binding"/>
    <property type="evidence" value="ECO:0007669"/>
    <property type="project" value="UniProtKB-KW"/>
</dbReference>
<comment type="similarity">
    <text evidence="2">Belongs to the tubulin--tyrosine ligase family.</text>
</comment>
<comment type="cofactor">
    <cofactor evidence="1">
        <name>Mg(2+)</name>
        <dbReference type="ChEBI" id="CHEBI:18420"/>
    </cofactor>
</comment>
<feature type="compositionally biased region" description="Polar residues" evidence="9">
    <location>
        <begin position="1083"/>
        <end position="1096"/>
    </location>
</feature>
<dbReference type="GO" id="GO:0000226">
    <property type="term" value="P:microtubule cytoskeleton organization"/>
    <property type="evidence" value="ECO:0007669"/>
    <property type="project" value="TreeGrafter"/>
</dbReference>
<feature type="region of interest" description="Disordered" evidence="9">
    <location>
        <begin position="585"/>
        <end position="627"/>
    </location>
</feature>
<reference evidence="10" key="1">
    <citation type="journal article" date="2018" name="Biotechnol. Bioeng.">
        <title>A reference genome of the Chinese hamster based on a hybrid assembly strategy.</title>
        <authorList>
            <person name="Rupp O."/>
            <person name="MacDonald M.L."/>
            <person name="Li S."/>
            <person name="Dhiman H."/>
            <person name="Polson S."/>
            <person name="Griep S."/>
            <person name="Heffner K."/>
            <person name="Hernandez I."/>
            <person name="Brinkrolf K."/>
            <person name="Jadhav V."/>
            <person name="Samoudi M."/>
            <person name="Hao H."/>
            <person name="Kingham B."/>
            <person name="Goesmann A."/>
            <person name="Betenbaugh M.J."/>
            <person name="Lewis N.E."/>
            <person name="Borth N."/>
            <person name="Lee K.H."/>
        </authorList>
    </citation>
    <scope>NUCLEOTIDE SEQUENCE [LARGE SCALE GENOMIC DNA]</scope>
    <source>
        <strain evidence="10">17A/GY</strain>
    </source>
</reference>
<reference evidence="10" key="2">
    <citation type="journal article" date="2020" name="Biotechnol. Bioeng.">
        <title>Chromosome-scale scaffolds for the Chinese hamster reference genome assembly to facilitate the study of the CHO epigenome.</title>
        <authorList>
            <person name="Hilliard W."/>
            <person name="MacDonald M."/>
            <person name="Lee K.H."/>
        </authorList>
    </citation>
    <scope>NUCLEOTIDE SEQUENCE [LARGE SCALE GENOMIC DNA]</scope>
    <source>
        <strain evidence="10">17A/GY</strain>
    </source>
</reference>
<evidence type="ECO:0000256" key="1">
    <source>
        <dbReference type="ARBA" id="ARBA00001946"/>
    </source>
</evidence>
<protein>
    <recommendedName>
        <fullName evidence="7">Tubulin--tyrosine ligase-like protein 5</fullName>
    </recommendedName>
</protein>
<dbReference type="PROSITE" id="PS51221">
    <property type="entry name" value="TTL"/>
    <property type="match status" value="1"/>
</dbReference>
<feature type="compositionally biased region" description="Polar residues" evidence="9">
    <location>
        <begin position="985"/>
        <end position="997"/>
    </location>
</feature>